<dbReference type="SUPFAM" id="SSF52038">
    <property type="entry name" value="Barstar-related"/>
    <property type="match status" value="1"/>
</dbReference>
<reference evidence="3" key="1">
    <citation type="journal article" date="2014" name="Int. J. Syst. Evol. Microbiol.">
        <title>Complete genome sequence of Corynebacterium casei LMG S-19264T (=DSM 44701T), isolated from a smear-ripened cheese.</title>
        <authorList>
            <consortium name="US DOE Joint Genome Institute (JGI-PGF)"/>
            <person name="Walter F."/>
            <person name="Albersmeier A."/>
            <person name="Kalinowski J."/>
            <person name="Ruckert C."/>
        </authorList>
    </citation>
    <scope>NUCLEOTIDE SEQUENCE</scope>
    <source>
        <strain evidence="3">JCM 4637</strain>
    </source>
</reference>
<dbReference type="Pfam" id="PF01337">
    <property type="entry name" value="Barstar"/>
    <property type="match status" value="1"/>
</dbReference>
<reference evidence="3" key="2">
    <citation type="submission" date="2020-09" db="EMBL/GenBank/DDBJ databases">
        <authorList>
            <person name="Sun Q."/>
            <person name="Ohkuma M."/>
        </authorList>
    </citation>
    <scope>NUCLEOTIDE SEQUENCE</scope>
    <source>
        <strain evidence="3">JCM 4637</strain>
    </source>
</reference>
<evidence type="ECO:0000256" key="1">
    <source>
        <dbReference type="ARBA" id="ARBA00006845"/>
    </source>
</evidence>
<organism evidence="3 4">
    <name type="scientific">Streptomyces finlayi</name>
    <dbReference type="NCBI Taxonomy" id="67296"/>
    <lineage>
        <taxon>Bacteria</taxon>
        <taxon>Bacillati</taxon>
        <taxon>Actinomycetota</taxon>
        <taxon>Actinomycetes</taxon>
        <taxon>Kitasatosporales</taxon>
        <taxon>Streptomycetaceae</taxon>
        <taxon>Streptomyces</taxon>
    </lineage>
</organism>
<comment type="similarity">
    <text evidence="1">Belongs to the barstar family.</text>
</comment>
<dbReference type="AlphaFoldDB" id="A0A919CBB9"/>
<sequence length="128" mass="14052">MSDHVTRPWTALDPEARRARLAEVQDAHFAEVLPRADDPAGTTYTLHGKHVTDRSALFLALGEAINGPGGYFGGNLDALNDCLRGGFGATAPFTLEWEDSEVARTHLVAYFDSALDVFREHSVELRLK</sequence>
<dbReference type="RefSeq" id="WP_189827444.1">
    <property type="nucleotide sequence ID" value="NZ_BMVC01000009.1"/>
</dbReference>
<gene>
    <name evidence="3" type="ORF">GCM10010334_45790</name>
</gene>
<evidence type="ECO:0000259" key="2">
    <source>
        <dbReference type="Pfam" id="PF01337"/>
    </source>
</evidence>
<dbReference type="InterPro" id="IPR035905">
    <property type="entry name" value="Barstar-like_sf"/>
</dbReference>
<evidence type="ECO:0000313" key="4">
    <source>
        <dbReference type="Proteomes" id="UP000638353"/>
    </source>
</evidence>
<comment type="caution">
    <text evidence="3">The sequence shown here is derived from an EMBL/GenBank/DDBJ whole genome shotgun (WGS) entry which is preliminary data.</text>
</comment>
<dbReference type="InterPro" id="IPR000468">
    <property type="entry name" value="Barstar"/>
</dbReference>
<dbReference type="Gene3D" id="3.30.370.10">
    <property type="entry name" value="Barstar-like"/>
    <property type="match status" value="1"/>
</dbReference>
<accession>A0A919CBB9</accession>
<proteinExistence type="inferred from homology"/>
<protein>
    <recommendedName>
        <fullName evidence="2">Barstar (barnase inhibitor) domain-containing protein</fullName>
    </recommendedName>
</protein>
<feature type="domain" description="Barstar (barnase inhibitor)" evidence="2">
    <location>
        <begin position="44"/>
        <end position="123"/>
    </location>
</feature>
<dbReference type="EMBL" id="BMVC01000009">
    <property type="protein sequence ID" value="GHD00841.1"/>
    <property type="molecule type" value="Genomic_DNA"/>
</dbReference>
<name>A0A919CBB9_9ACTN</name>
<dbReference type="Proteomes" id="UP000638353">
    <property type="component" value="Unassembled WGS sequence"/>
</dbReference>
<evidence type="ECO:0000313" key="3">
    <source>
        <dbReference type="EMBL" id="GHD00841.1"/>
    </source>
</evidence>